<sequence>MNISKYNIQCYGEDFLMVRNQVLQCSSPEKQACYTRATGEKGCTPLKFCSREGWSCCHTDLCNV</sequence>
<evidence type="ECO:0000313" key="2">
    <source>
        <dbReference type="Proteomes" id="UP000472271"/>
    </source>
</evidence>
<reference evidence="1" key="2">
    <citation type="submission" date="2025-08" db="UniProtKB">
        <authorList>
            <consortium name="Ensembl"/>
        </authorList>
    </citation>
    <scope>IDENTIFICATION</scope>
</reference>
<reference evidence="1" key="1">
    <citation type="submission" date="2019-06" db="EMBL/GenBank/DDBJ databases">
        <authorList>
            <consortium name="Wellcome Sanger Institute Data Sharing"/>
        </authorList>
    </citation>
    <scope>NUCLEOTIDE SEQUENCE [LARGE SCALE GENOMIC DNA]</scope>
</reference>
<name>A0A672Z9K0_9TELE</name>
<organism evidence="1 2">
    <name type="scientific">Sphaeramia orbicularis</name>
    <name type="common">orbiculate cardinalfish</name>
    <dbReference type="NCBI Taxonomy" id="375764"/>
    <lineage>
        <taxon>Eukaryota</taxon>
        <taxon>Metazoa</taxon>
        <taxon>Chordata</taxon>
        <taxon>Craniata</taxon>
        <taxon>Vertebrata</taxon>
        <taxon>Euteleostomi</taxon>
        <taxon>Actinopterygii</taxon>
        <taxon>Neopterygii</taxon>
        <taxon>Teleostei</taxon>
        <taxon>Neoteleostei</taxon>
        <taxon>Acanthomorphata</taxon>
        <taxon>Gobiaria</taxon>
        <taxon>Kurtiformes</taxon>
        <taxon>Apogonoidei</taxon>
        <taxon>Apogonidae</taxon>
        <taxon>Apogoninae</taxon>
        <taxon>Sphaeramia</taxon>
    </lineage>
</organism>
<dbReference type="InterPro" id="IPR045860">
    <property type="entry name" value="Snake_toxin-like_sf"/>
</dbReference>
<proteinExistence type="predicted"/>
<dbReference type="AlphaFoldDB" id="A0A672Z9K0"/>
<reference evidence="1" key="3">
    <citation type="submission" date="2025-09" db="UniProtKB">
        <authorList>
            <consortium name="Ensembl"/>
        </authorList>
    </citation>
    <scope>IDENTIFICATION</scope>
</reference>
<dbReference type="SUPFAM" id="SSF57302">
    <property type="entry name" value="Snake toxin-like"/>
    <property type="match status" value="1"/>
</dbReference>
<keyword evidence="2" id="KW-1185">Reference proteome</keyword>
<dbReference type="InParanoid" id="A0A672Z9K0"/>
<dbReference type="Proteomes" id="UP000472271">
    <property type="component" value="Chromosome 15"/>
</dbReference>
<protein>
    <submittedName>
        <fullName evidence="1">Uncharacterized protein</fullName>
    </submittedName>
</protein>
<evidence type="ECO:0000313" key="1">
    <source>
        <dbReference type="Ensembl" id="ENSSORP00005013530.1"/>
    </source>
</evidence>
<accession>A0A672Z9K0</accession>
<dbReference type="Ensembl" id="ENSSORT00005013943.1">
    <property type="protein sequence ID" value="ENSSORP00005013530.1"/>
    <property type="gene ID" value="ENSSORG00005006992.1"/>
</dbReference>
<dbReference type="FunCoup" id="A0A672Z9K0">
    <property type="interactions" value="74"/>
</dbReference>